<dbReference type="GO" id="GO:0015075">
    <property type="term" value="F:monoatomic ion transmembrane transporter activity"/>
    <property type="evidence" value="ECO:0007669"/>
    <property type="project" value="InterPro"/>
</dbReference>
<proteinExistence type="inferred from homology"/>
<dbReference type="AlphaFoldDB" id="A0A8B6FVL8"/>
<evidence type="ECO:0000256" key="3">
    <source>
        <dbReference type="ARBA" id="ARBA00022448"/>
    </source>
</evidence>
<comment type="caution">
    <text evidence="9">The sequence shown here is derived from an EMBL/GenBank/DDBJ whole genome shotgun (WGS) entry which is preliminary data.</text>
</comment>
<keyword evidence="7" id="KW-0496">Mitochondrion</keyword>
<gene>
    <name evidence="9" type="ORF">MGAL_10B058650</name>
</gene>
<evidence type="ECO:0000256" key="5">
    <source>
        <dbReference type="ARBA" id="ARBA00022970"/>
    </source>
</evidence>
<evidence type="ECO:0000256" key="8">
    <source>
        <dbReference type="ARBA" id="ARBA00023136"/>
    </source>
</evidence>
<evidence type="ECO:0000256" key="4">
    <source>
        <dbReference type="ARBA" id="ARBA00022692"/>
    </source>
</evidence>
<keyword evidence="8" id="KW-0472">Membrane</keyword>
<evidence type="ECO:0000256" key="2">
    <source>
        <dbReference type="ARBA" id="ARBA00005974"/>
    </source>
</evidence>
<evidence type="ECO:0000256" key="1">
    <source>
        <dbReference type="ARBA" id="ARBA00004225"/>
    </source>
</evidence>
<dbReference type="PANTHER" id="PTHR11153:SF8">
    <property type="entry name" value="SIDEROFLEXIN-1"/>
    <property type="match status" value="1"/>
</dbReference>
<evidence type="ECO:0000313" key="9">
    <source>
        <dbReference type="EMBL" id="VDI54263.1"/>
    </source>
</evidence>
<evidence type="ECO:0000256" key="7">
    <source>
        <dbReference type="ARBA" id="ARBA00023128"/>
    </source>
</evidence>
<keyword evidence="3" id="KW-0813">Transport</keyword>
<dbReference type="GO" id="GO:0140300">
    <property type="term" value="P:serine import into mitochondrion"/>
    <property type="evidence" value="ECO:0007669"/>
    <property type="project" value="TreeGrafter"/>
</dbReference>
<dbReference type="PANTHER" id="PTHR11153">
    <property type="entry name" value="SIDEROFLEXIN"/>
    <property type="match status" value="1"/>
</dbReference>
<dbReference type="Proteomes" id="UP000596742">
    <property type="component" value="Unassembled WGS sequence"/>
</dbReference>
<name>A0A8B6FVL8_MYTGA</name>
<keyword evidence="5" id="KW-0029">Amino-acid transport</keyword>
<keyword evidence="10" id="KW-1185">Reference proteome</keyword>
<dbReference type="EMBL" id="UYJE01007379">
    <property type="protein sequence ID" value="VDI54263.1"/>
    <property type="molecule type" value="Genomic_DNA"/>
</dbReference>
<sequence length="155" mass="17725">MQTEKRINLEEPRYDQGTFTGRARHFFITTNPFNILATSQQLEDAKAVVERYRKGDTLGALNVSPDQLWQAKHLYDSAYHPDTKEKMFWAGRMSAQVPMNMIITGCMMTFHKKSVMNVDKLHVSILLLLKISIMNMTNESDSMKTYGGNEADSTL</sequence>
<dbReference type="GO" id="GO:0005743">
    <property type="term" value="C:mitochondrial inner membrane"/>
    <property type="evidence" value="ECO:0007669"/>
    <property type="project" value="TreeGrafter"/>
</dbReference>
<evidence type="ECO:0000313" key="10">
    <source>
        <dbReference type="Proteomes" id="UP000596742"/>
    </source>
</evidence>
<dbReference type="OrthoDB" id="6608471at2759"/>
<keyword evidence="6" id="KW-1133">Transmembrane helix</keyword>
<comment type="similarity">
    <text evidence="2">Belongs to the sideroflexin family.</text>
</comment>
<keyword evidence="4" id="KW-0812">Transmembrane</keyword>
<evidence type="ECO:0000256" key="6">
    <source>
        <dbReference type="ARBA" id="ARBA00022989"/>
    </source>
</evidence>
<dbReference type="Pfam" id="PF03820">
    <property type="entry name" value="SFXNs"/>
    <property type="match status" value="1"/>
</dbReference>
<protein>
    <submittedName>
        <fullName evidence="9">Uncharacterized protein</fullName>
    </submittedName>
</protein>
<accession>A0A8B6FVL8</accession>
<reference evidence="9" key="1">
    <citation type="submission" date="2018-11" db="EMBL/GenBank/DDBJ databases">
        <authorList>
            <person name="Alioto T."/>
            <person name="Alioto T."/>
        </authorList>
    </citation>
    <scope>NUCLEOTIDE SEQUENCE</scope>
</reference>
<dbReference type="InterPro" id="IPR004686">
    <property type="entry name" value="Mtc"/>
</dbReference>
<comment type="subcellular location">
    <subcellularLocation>
        <location evidence="1">Mitochondrion membrane</location>
        <topology evidence="1">Multi-pass membrane protein</topology>
    </subcellularLocation>
</comment>
<organism evidence="9 10">
    <name type="scientific">Mytilus galloprovincialis</name>
    <name type="common">Mediterranean mussel</name>
    <dbReference type="NCBI Taxonomy" id="29158"/>
    <lineage>
        <taxon>Eukaryota</taxon>
        <taxon>Metazoa</taxon>
        <taxon>Spiralia</taxon>
        <taxon>Lophotrochozoa</taxon>
        <taxon>Mollusca</taxon>
        <taxon>Bivalvia</taxon>
        <taxon>Autobranchia</taxon>
        <taxon>Pteriomorphia</taxon>
        <taxon>Mytilida</taxon>
        <taxon>Mytiloidea</taxon>
        <taxon>Mytilidae</taxon>
        <taxon>Mytilinae</taxon>
        <taxon>Mytilus</taxon>
    </lineage>
</organism>